<dbReference type="GO" id="GO:0003824">
    <property type="term" value="F:catalytic activity"/>
    <property type="evidence" value="ECO:0007669"/>
    <property type="project" value="InterPro"/>
</dbReference>
<feature type="domain" description="Glycoside hydrolase family 57 N-terminal" evidence="5">
    <location>
        <begin position="12"/>
        <end position="433"/>
    </location>
</feature>
<evidence type="ECO:0000313" key="6">
    <source>
        <dbReference type="EMBL" id="MBB5270180.1"/>
    </source>
</evidence>
<keyword evidence="2 3" id="KW-0119">Carbohydrate metabolism</keyword>
<dbReference type="RefSeq" id="WP_183963366.1">
    <property type="nucleotide sequence ID" value="NZ_BAABEW010000003.1"/>
</dbReference>
<reference evidence="6 7" key="1">
    <citation type="submission" date="2020-08" db="EMBL/GenBank/DDBJ databases">
        <title>Genomic Encyclopedia of Type Strains, Phase IV (KMG-IV): sequencing the most valuable type-strain genomes for metagenomic binning, comparative biology and taxonomic classification.</title>
        <authorList>
            <person name="Goeker M."/>
        </authorList>
    </citation>
    <scope>NUCLEOTIDE SEQUENCE [LARGE SCALE GENOMIC DNA]</scope>
    <source>
        <strain evidence="6 7">DSM 29781</strain>
    </source>
</reference>
<feature type="region of interest" description="Disordered" evidence="4">
    <location>
        <begin position="545"/>
        <end position="568"/>
    </location>
</feature>
<dbReference type="PANTHER" id="PTHR36306:SF1">
    <property type="entry name" value="ALPHA-AMYLASE-RELATED"/>
    <property type="match status" value="1"/>
</dbReference>
<comment type="similarity">
    <text evidence="1 3">Belongs to the glycosyl hydrolase 57 family.</text>
</comment>
<evidence type="ECO:0000259" key="5">
    <source>
        <dbReference type="Pfam" id="PF03065"/>
    </source>
</evidence>
<dbReference type="EMBL" id="JACHGB010000001">
    <property type="protein sequence ID" value="MBB5270180.1"/>
    <property type="molecule type" value="Genomic_DNA"/>
</dbReference>
<proteinExistence type="inferred from homology"/>
<keyword evidence="7" id="KW-1185">Reference proteome</keyword>
<name>A0A7W8HFD1_9BURK</name>
<dbReference type="InterPro" id="IPR004300">
    <property type="entry name" value="Glyco_hydro_57_N"/>
</dbReference>
<dbReference type="InterPro" id="IPR011330">
    <property type="entry name" value="Glyco_hydro/deAcase_b/a-brl"/>
</dbReference>
<evidence type="ECO:0000256" key="2">
    <source>
        <dbReference type="ARBA" id="ARBA00023277"/>
    </source>
</evidence>
<dbReference type="CDD" id="cd10796">
    <property type="entry name" value="GH57N_APU"/>
    <property type="match status" value="1"/>
</dbReference>
<evidence type="ECO:0000256" key="4">
    <source>
        <dbReference type="SAM" id="MobiDB-lite"/>
    </source>
</evidence>
<dbReference type="Proteomes" id="UP000532440">
    <property type="component" value="Unassembled WGS sequence"/>
</dbReference>
<dbReference type="PANTHER" id="PTHR36306">
    <property type="entry name" value="ALPHA-AMYLASE-RELATED-RELATED"/>
    <property type="match status" value="1"/>
</dbReference>
<sequence>MAIARARLDLVLLWHMHQPDYRDAASGRYLLPWVYLHAMKDYTDMAAHVERHPGIRCTFNFVPVLLEQLEDYVVQFDVGRIRDPLLRLLEVADLDRIEPQDRALILDSCFHSNHESMLQPYVHYRRLHDLFRQVDTADRRGFDYLSGAYLADLLTWYHLVWVGETERRSDPIFGRLMSKGTGFSHGDRLQLFDAIGIAMRRLVGRYRALAAEGRIELSTTPYAHPLAPLMLNFGASREALPESPLPAEPGYPGGAERVRWHLKEAIEGHRKRFGLAPEGLWPAEGAVSEPLLDEVAAAGIGWTASSESVLANSLGQPGWRDQAARRSALYRPWSHPRAPDVKLLFRDERLSDLIGFEYSKWHGRDAAAHLIAELESIAAEAPEGERPLVLVALDGENAWEYYPYNGFYFFEELYSALEAHPFIRTRTASEALADAGGATGTLPRLVAGSWVMGTLSTWMGDADKNRAWDLLAQAKTAWDEAMAANAFTPERRFEAERQLAACEGSDWFWWLGSYNPAHAVERFERVFRHNLRRLYELIGRSPPASLDQPLGHGGGRPESGGTMRRAAP</sequence>
<protein>
    <submittedName>
        <fullName evidence="6">Alpha-amylase/alpha-mannosidase (GH57 family)</fullName>
    </submittedName>
</protein>
<evidence type="ECO:0000256" key="3">
    <source>
        <dbReference type="RuleBase" id="RU361196"/>
    </source>
</evidence>
<dbReference type="Pfam" id="PF03065">
    <property type="entry name" value="Glyco_hydro_57"/>
    <property type="match status" value="1"/>
</dbReference>
<organism evidence="6 7">
    <name type="scientific">Quisquiliibacterium transsilvanicum</name>
    <dbReference type="NCBI Taxonomy" id="1549638"/>
    <lineage>
        <taxon>Bacteria</taxon>
        <taxon>Pseudomonadati</taxon>
        <taxon>Pseudomonadota</taxon>
        <taxon>Betaproteobacteria</taxon>
        <taxon>Burkholderiales</taxon>
        <taxon>Burkholderiaceae</taxon>
        <taxon>Quisquiliibacterium</taxon>
    </lineage>
</organism>
<dbReference type="InterPro" id="IPR052046">
    <property type="entry name" value="GH57_Enzymes"/>
</dbReference>
<comment type="caution">
    <text evidence="6">The sequence shown here is derived from an EMBL/GenBank/DDBJ whole genome shotgun (WGS) entry which is preliminary data.</text>
</comment>
<accession>A0A7W8HFD1</accession>
<evidence type="ECO:0000256" key="1">
    <source>
        <dbReference type="ARBA" id="ARBA00006821"/>
    </source>
</evidence>
<dbReference type="SUPFAM" id="SSF88713">
    <property type="entry name" value="Glycoside hydrolase/deacetylase"/>
    <property type="match status" value="1"/>
</dbReference>
<dbReference type="InterPro" id="IPR027291">
    <property type="entry name" value="Glyco_hydro_38_N_sf"/>
</dbReference>
<gene>
    <name evidence="6" type="ORF">HNQ70_000164</name>
</gene>
<dbReference type="AlphaFoldDB" id="A0A7W8HFD1"/>
<dbReference type="Gene3D" id="3.20.110.10">
    <property type="entry name" value="Glycoside hydrolase 38, N terminal domain"/>
    <property type="match status" value="2"/>
</dbReference>
<dbReference type="GO" id="GO:0005975">
    <property type="term" value="P:carbohydrate metabolic process"/>
    <property type="evidence" value="ECO:0007669"/>
    <property type="project" value="InterPro"/>
</dbReference>
<evidence type="ECO:0000313" key="7">
    <source>
        <dbReference type="Proteomes" id="UP000532440"/>
    </source>
</evidence>